<name>A0A0D8Y3E0_DICVI</name>
<keyword evidence="1" id="KW-0812">Transmembrane</keyword>
<evidence type="ECO:0000256" key="1">
    <source>
        <dbReference type="SAM" id="Phobius"/>
    </source>
</evidence>
<reference evidence="2 3" key="1">
    <citation type="submission" date="2013-11" db="EMBL/GenBank/DDBJ databases">
        <title>Draft genome of the bovine lungworm Dictyocaulus viviparus.</title>
        <authorList>
            <person name="Mitreva M."/>
        </authorList>
    </citation>
    <scope>NUCLEOTIDE SEQUENCE [LARGE SCALE GENOMIC DNA]</scope>
    <source>
        <strain evidence="2 3">HannoverDv2000</strain>
    </source>
</reference>
<dbReference type="EMBL" id="KN716246">
    <property type="protein sequence ID" value="KJH49101.1"/>
    <property type="molecule type" value="Genomic_DNA"/>
</dbReference>
<protein>
    <submittedName>
        <fullName evidence="2">Uncharacterized protein</fullName>
    </submittedName>
</protein>
<sequence>MKEDSDVLTNVNVNRPRMQLCTSSYRRITITANVKVLASFIYVLECISVIGFLITKPALSLEARENALLSYECARVENTMLASRTSGIRQHFAQQGSISSSFQRIQPSIHPWTEKRNIGVMTRSGEVLLIRIDYIVMFGKEWSIQRLEMKNL</sequence>
<keyword evidence="3" id="KW-1185">Reference proteome</keyword>
<organism evidence="2 3">
    <name type="scientific">Dictyocaulus viviparus</name>
    <name type="common">Bovine lungworm</name>
    <dbReference type="NCBI Taxonomy" id="29172"/>
    <lineage>
        <taxon>Eukaryota</taxon>
        <taxon>Metazoa</taxon>
        <taxon>Ecdysozoa</taxon>
        <taxon>Nematoda</taxon>
        <taxon>Chromadorea</taxon>
        <taxon>Rhabditida</taxon>
        <taxon>Rhabditina</taxon>
        <taxon>Rhabditomorpha</taxon>
        <taxon>Strongyloidea</taxon>
        <taxon>Metastrongylidae</taxon>
        <taxon>Dictyocaulus</taxon>
    </lineage>
</organism>
<keyword evidence="1" id="KW-0472">Membrane</keyword>
<evidence type="ECO:0000313" key="3">
    <source>
        <dbReference type="Proteomes" id="UP000053766"/>
    </source>
</evidence>
<proteinExistence type="predicted"/>
<evidence type="ECO:0000313" key="2">
    <source>
        <dbReference type="EMBL" id="KJH49101.1"/>
    </source>
</evidence>
<gene>
    <name evidence="2" type="ORF">DICVIV_04808</name>
</gene>
<feature type="transmembrane region" description="Helical" evidence="1">
    <location>
        <begin position="36"/>
        <end position="54"/>
    </location>
</feature>
<dbReference type="AlphaFoldDB" id="A0A0D8Y3E0"/>
<reference evidence="3" key="2">
    <citation type="journal article" date="2016" name="Sci. Rep.">
        <title>Dictyocaulus viviparus genome, variome and transcriptome elucidate lungworm biology and support future intervention.</title>
        <authorList>
            <person name="McNulty S.N."/>
            <person name="Strube C."/>
            <person name="Rosa B.A."/>
            <person name="Martin J.C."/>
            <person name="Tyagi R."/>
            <person name="Choi Y.J."/>
            <person name="Wang Q."/>
            <person name="Hallsworth Pepin K."/>
            <person name="Zhang X."/>
            <person name="Ozersky P."/>
            <person name="Wilson R.K."/>
            <person name="Sternberg P.W."/>
            <person name="Gasser R.B."/>
            <person name="Mitreva M."/>
        </authorList>
    </citation>
    <scope>NUCLEOTIDE SEQUENCE [LARGE SCALE GENOMIC DNA]</scope>
    <source>
        <strain evidence="3">HannoverDv2000</strain>
    </source>
</reference>
<dbReference type="Proteomes" id="UP000053766">
    <property type="component" value="Unassembled WGS sequence"/>
</dbReference>
<keyword evidence="1" id="KW-1133">Transmembrane helix</keyword>
<accession>A0A0D8Y3E0</accession>